<proteinExistence type="predicted"/>
<accession>A0A2K1K492</accession>
<dbReference type="InParanoid" id="A0A2K1K492"/>
<dbReference type="EnsemblPlants" id="Pp3c9_23199V3.1">
    <property type="protein sequence ID" value="PAC:32911406.CDS.1"/>
    <property type="gene ID" value="Pp3c9_23199"/>
</dbReference>
<keyword evidence="1" id="KW-1133">Transmembrane helix</keyword>
<sequence>MKLVFLILSIATTSFFLQTARYIVYDVFCWLMVVTFAIISLDRHISYSNGRETSLGAEGGSKYFSCDTPSNCAFDNLHVSFKIADLLDRNNVFP</sequence>
<gene>
    <name evidence="2" type="ORF">PHYPA_013078</name>
</gene>
<reference evidence="3" key="3">
    <citation type="submission" date="2020-12" db="UniProtKB">
        <authorList>
            <consortium name="EnsemblPlants"/>
        </authorList>
    </citation>
    <scope>IDENTIFICATION</scope>
</reference>
<evidence type="ECO:0000256" key="1">
    <source>
        <dbReference type="SAM" id="Phobius"/>
    </source>
</evidence>
<protein>
    <submittedName>
        <fullName evidence="2 3">Uncharacterized protein</fullName>
    </submittedName>
</protein>
<name>A0A2K1K492_PHYPA</name>
<keyword evidence="1" id="KW-0812">Transmembrane</keyword>
<reference evidence="2 4" key="1">
    <citation type="journal article" date="2008" name="Science">
        <title>The Physcomitrella genome reveals evolutionary insights into the conquest of land by plants.</title>
        <authorList>
            <person name="Rensing S."/>
            <person name="Lang D."/>
            <person name="Zimmer A."/>
            <person name="Terry A."/>
            <person name="Salamov A."/>
            <person name="Shapiro H."/>
            <person name="Nishiyama T."/>
            <person name="Perroud P.-F."/>
            <person name="Lindquist E."/>
            <person name="Kamisugi Y."/>
            <person name="Tanahashi T."/>
            <person name="Sakakibara K."/>
            <person name="Fujita T."/>
            <person name="Oishi K."/>
            <person name="Shin-I T."/>
            <person name="Kuroki Y."/>
            <person name="Toyoda A."/>
            <person name="Suzuki Y."/>
            <person name="Hashimoto A."/>
            <person name="Yamaguchi K."/>
            <person name="Sugano A."/>
            <person name="Kohara Y."/>
            <person name="Fujiyama A."/>
            <person name="Anterola A."/>
            <person name="Aoki S."/>
            <person name="Ashton N."/>
            <person name="Barbazuk W.B."/>
            <person name="Barker E."/>
            <person name="Bennetzen J."/>
            <person name="Bezanilla M."/>
            <person name="Blankenship R."/>
            <person name="Cho S.H."/>
            <person name="Dutcher S."/>
            <person name="Estelle M."/>
            <person name="Fawcett J.A."/>
            <person name="Gundlach H."/>
            <person name="Hanada K."/>
            <person name="Heyl A."/>
            <person name="Hicks K.A."/>
            <person name="Hugh J."/>
            <person name="Lohr M."/>
            <person name="Mayer K."/>
            <person name="Melkozernov A."/>
            <person name="Murata T."/>
            <person name="Nelson D."/>
            <person name="Pils B."/>
            <person name="Prigge M."/>
            <person name="Reiss B."/>
            <person name="Renner T."/>
            <person name="Rombauts S."/>
            <person name="Rushton P."/>
            <person name="Sanderfoot A."/>
            <person name="Schween G."/>
            <person name="Shiu S.-H."/>
            <person name="Stueber K."/>
            <person name="Theodoulou F.L."/>
            <person name="Tu H."/>
            <person name="Van de Peer Y."/>
            <person name="Verrier P.J."/>
            <person name="Waters E."/>
            <person name="Wood A."/>
            <person name="Yang L."/>
            <person name="Cove D."/>
            <person name="Cuming A."/>
            <person name="Hasebe M."/>
            <person name="Lucas S."/>
            <person name="Mishler D.B."/>
            <person name="Reski R."/>
            <person name="Grigoriev I."/>
            <person name="Quatrano R.S."/>
            <person name="Boore J.L."/>
        </authorList>
    </citation>
    <scope>NUCLEOTIDE SEQUENCE [LARGE SCALE GENOMIC DNA]</scope>
    <source>
        <strain evidence="3 4">cv. Gransden 2004</strain>
    </source>
</reference>
<evidence type="ECO:0000313" key="4">
    <source>
        <dbReference type="Proteomes" id="UP000006727"/>
    </source>
</evidence>
<dbReference type="AlphaFoldDB" id="A0A2K1K492"/>
<evidence type="ECO:0000313" key="3">
    <source>
        <dbReference type="EnsemblPlants" id="PAC:32911406.CDS.1"/>
    </source>
</evidence>
<organism evidence="2">
    <name type="scientific">Physcomitrium patens</name>
    <name type="common">Spreading-leaved earth moss</name>
    <name type="synonym">Physcomitrella patens</name>
    <dbReference type="NCBI Taxonomy" id="3218"/>
    <lineage>
        <taxon>Eukaryota</taxon>
        <taxon>Viridiplantae</taxon>
        <taxon>Streptophyta</taxon>
        <taxon>Embryophyta</taxon>
        <taxon>Bryophyta</taxon>
        <taxon>Bryophytina</taxon>
        <taxon>Bryopsida</taxon>
        <taxon>Funariidae</taxon>
        <taxon>Funariales</taxon>
        <taxon>Funariaceae</taxon>
        <taxon>Physcomitrium</taxon>
    </lineage>
</organism>
<feature type="transmembrane region" description="Helical" evidence="1">
    <location>
        <begin position="23"/>
        <end position="41"/>
    </location>
</feature>
<keyword evidence="1" id="KW-0472">Membrane</keyword>
<reference evidence="2 4" key="2">
    <citation type="journal article" date="2018" name="Plant J.">
        <title>The Physcomitrella patens chromosome-scale assembly reveals moss genome structure and evolution.</title>
        <authorList>
            <person name="Lang D."/>
            <person name="Ullrich K.K."/>
            <person name="Murat F."/>
            <person name="Fuchs J."/>
            <person name="Jenkins J."/>
            <person name="Haas F.B."/>
            <person name="Piednoel M."/>
            <person name="Gundlach H."/>
            <person name="Van Bel M."/>
            <person name="Meyberg R."/>
            <person name="Vives C."/>
            <person name="Morata J."/>
            <person name="Symeonidi A."/>
            <person name="Hiss M."/>
            <person name="Muchero W."/>
            <person name="Kamisugi Y."/>
            <person name="Saleh O."/>
            <person name="Blanc G."/>
            <person name="Decker E.L."/>
            <person name="van Gessel N."/>
            <person name="Grimwood J."/>
            <person name="Hayes R.D."/>
            <person name="Graham S.W."/>
            <person name="Gunter L.E."/>
            <person name="McDaniel S.F."/>
            <person name="Hoernstein S.N.W."/>
            <person name="Larsson A."/>
            <person name="Li F.W."/>
            <person name="Perroud P.F."/>
            <person name="Phillips J."/>
            <person name="Ranjan P."/>
            <person name="Rokshar D.S."/>
            <person name="Rothfels C.J."/>
            <person name="Schneider L."/>
            <person name="Shu S."/>
            <person name="Stevenson D.W."/>
            <person name="Thummler F."/>
            <person name="Tillich M."/>
            <person name="Villarreal Aguilar J.C."/>
            <person name="Widiez T."/>
            <person name="Wong G.K."/>
            <person name="Wymore A."/>
            <person name="Zhang Y."/>
            <person name="Zimmer A.D."/>
            <person name="Quatrano R.S."/>
            <person name="Mayer K.F.X."/>
            <person name="Goodstein D."/>
            <person name="Casacuberta J.M."/>
            <person name="Vandepoele K."/>
            <person name="Reski R."/>
            <person name="Cuming A.C."/>
            <person name="Tuskan G.A."/>
            <person name="Maumus F."/>
            <person name="Salse J."/>
            <person name="Schmutz J."/>
            <person name="Rensing S.A."/>
        </authorList>
    </citation>
    <scope>NUCLEOTIDE SEQUENCE [LARGE SCALE GENOMIC DNA]</scope>
    <source>
        <strain evidence="3 4">cv. Gransden 2004</strain>
    </source>
</reference>
<keyword evidence="4" id="KW-1185">Reference proteome</keyword>
<dbReference type="Gramene" id="Pp3c9_23199V3.1">
    <property type="protein sequence ID" value="PAC:32911406.CDS.1"/>
    <property type="gene ID" value="Pp3c9_23199"/>
</dbReference>
<evidence type="ECO:0000313" key="2">
    <source>
        <dbReference type="EMBL" id="PNR48601.1"/>
    </source>
</evidence>
<dbReference type="EMBL" id="ABEU02000009">
    <property type="protein sequence ID" value="PNR48601.1"/>
    <property type="molecule type" value="Genomic_DNA"/>
</dbReference>
<dbReference type="Proteomes" id="UP000006727">
    <property type="component" value="Chromosome 9"/>
</dbReference>